<feature type="transmembrane region" description="Helical" evidence="2">
    <location>
        <begin position="12"/>
        <end position="35"/>
    </location>
</feature>
<feature type="compositionally biased region" description="Low complexity" evidence="1">
    <location>
        <begin position="42"/>
        <end position="60"/>
    </location>
</feature>
<keyword evidence="2" id="KW-0472">Membrane</keyword>
<gene>
    <name evidence="3" type="ORF">DNL40_15325</name>
</gene>
<protein>
    <submittedName>
        <fullName evidence="3">Uncharacterized protein</fullName>
    </submittedName>
</protein>
<keyword evidence="4" id="KW-1185">Reference proteome</keyword>
<evidence type="ECO:0000313" key="4">
    <source>
        <dbReference type="Proteomes" id="UP000248783"/>
    </source>
</evidence>
<dbReference type="Proteomes" id="UP000248783">
    <property type="component" value="Unassembled WGS sequence"/>
</dbReference>
<comment type="caution">
    <text evidence="3">The sequence shown here is derived from an EMBL/GenBank/DDBJ whole genome shotgun (WGS) entry which is preliminary data.</text>
</comment>
<evidence type="ECO:0000313" key="3">
    <source>
        <dbReference type="EMBL" id="PZR51642.1"/>
    </source>
</evidence>
<reference evidence="3 4" key="1">
    <citation type="submission" date="2018-06" db="EMBL/GenBank/DDBJ databases">
        <title>Whole genome sequencing of a novel hydrocarbon degrading bacterial strain, PW21 isolated from oil contaminated produced water sample.</title>
        <authorList>
            <person name="Nagkirti P."/>
            <person name="Shaikh A."/>
            <person name="Gowdaman V."/>
            <person name="Engineer A.E."/>
            <person name="Dagar S."/>
            <person name="Dhakephalkar P.K."/>
        </authorList>
    </citation>
    <scope>NUCLEOTIDE SEQUENCE [LARGE SCALE GENOMIC DNA]</scope>
    <source>
        <strain evidence="3 4">PW21</strain>
    </source>
</reference>
<sequence length="60" mass="5730">MSKSGRLQRGDVTAGAIAAAVVAVLIAAAGFLAVWTAGGQAGDVRGVGSVSVESTSSAAR</sequence>
<evidence type="ECO:0000256" key="1">
    <source>
        <dbReference type="SAM" id="MobiDB-lite"/>
    </source>
</evidence>
<accession>A0A2W5WKQ9</accession>
<name>A0A2W5WKQ9_9MICO</name>
<proteinExistence type="predicted"/>
<keyword evidence="2" id="KW-1133">Transmembrane helix</keyword>
<keyword evidence="2" id="KW-0812">Transmembrane</keyword>
<dbReference type="EMBL" id="QKWH01000018">
    <property type="protein sequence ID" value="PZR51642.1"/>
    <property type="molecule type" value="Genomic_DNA"/>
</dbReference>
<dbReference type="RefSeq" id="WP_111252137.1">
    <property type="nucleotide sequence ID" value="NZ_QKWH01000018.1"/>
</dbReference>
<dbReference type="AlphaFoldDB" id="A0A2W5WKQ9"/>
<feature type="region of interest" description="Disordered" evidence="1">
    <location>
        <begin position="41"/>
        <end position="60"/>
    </location>
</feature>
<organism evidence="3 4">
    <name type="scientific">Xylanimonas oleitrophica</name>
    <dbReference type="NCBI Taxonomy" id="2607479"/>
    <lineage>
        <taxon>Bacteria</taxon>
        <taxon>Bacillati</taxon>
        <taxon>Actinomycetota</taxon>
        <taxon>Actinomycetes</taxon>
        <taxon>Micrococcales</taxon>
        <taxon>Promicromonosporaceae</taxon>
        <taxon>Xylanimonas</taxon>
    </lineage>
</organism>
<evidence type="ECO:0000256" key="2">
    <source>
        <dbReference type="SAM" id="Phobius"/>
    </source>
</evidence>